<comment type="caution">
    <text evidence="3">The sequence shown here is derived from an EMBL/GenBank/DDBJ whole genome shotgun (WGS) entry which is preliminary data.</text>
</comment>
<dbReference type="InterPro" id="IPR011741">
    <property type="entry name" value="Phg_2220_C"/>
</dbReference>
<dbReference type="OrthoDB" id="3199595at2"/>
<evidence type="ECO:0000259" key="2">
    <source>
        <dbReference type="Pfam" id="PF09524"/>
    </source>
</evidence>
<dbReference type="AlphaFoldDB" id="A0A429X8U2"/>
<dbReference type="EMBL" id="QYTW02000009">
    <property type="protein sequence ID" value="RST59730.1"/>
    <property type="molecule type" value="Genomic_DNA"/>
</dbReference>
<gene>
    <name evidence="3" type="ORF">D5F11_011315</name>
</gene>
<name>A0A429X8U2_SIMTE</name>
<feature type="region of interest" description="Disordered" evidence="1">
    <location>
        <begin position="97"/>
        <end position="140"/>
    </location>
</feature>
<dbReference type="Pfam" id="PF09524">
    <property type="entry name" value="Phg_2220_C"/>
    <property type="match status" value="1"/>
</dbReference>
<feature type="compositionally biased region" description="Low complexity" evidence="1">
    <location>
        <begin position="119"/>
        <end position="131"/>
    </location>
</feature>
<dbReference type="PANTHER" id="PTHR37293:SF9">
    <property type="entry name" value="PHI ETA ORF 22-LIKE PROTEIN"/>
    <property type="match status" value="1"/>
</dbReference>
<feature type="compositionally biased region" description="Basic and acidic residues" evidence="1">
    <location>
        <begin position="97"/>
        <end position="116"/>
    </location>
</feature>
<accession>A0A429X8U2</accession>
<evidence type="ECO:0000313" key="4">
    <source>
        <dbReference type="Proteomes" id="UP000287296"/>
    </source>
</evidence>
<dbReference type="NCBIfam" id="TIGR02220">
    <property type="entry name" value="phg_TIGR02220"/>
    <property type="match status" value="1"/>
</dbReference>
<protein>
    <submittedName>
        <fullName evidence="3">Replication protein</fullName>
    </submittedName>
</protein>
<proteinExistence type="predicted"/>
<evidence type="ECO:0000313" key="3">
    <source>
        <dbReference type="EMBL" id="RST59730.1"/>
    </source>
</evidence>
<reference evidence="3 4" key="1">
    <citation type="submission" date="2018-12" db="EMBL/GenBank/DDBJ databases">
        <authorList>
            <person name="Sun L."/>
            <person name="Chen Z."/>
        </authorList>
    </citation>
    <scope>NUCLEOTIDE SEQUENCE [LARGE SCALE GENOMIC DNA]</scope>
    <source>
        <strain evidence="3 4">LMG 29736</strain>
    </source>
</reference>
<evidence type="ECO:0000256" key="1">
    <source>
        <dbReference type="SAM" id="MobiDB-lite"/>
    </source>
</evidence>
<dbReference type="InterPro" id="IPR053162">
    <property type="entry name" value="DnaD"/>
</dbReference>
<dbReference type="Proteomes" id="UP000287296">
    <property type="component" value="Unassembled WGS sequence"/>
</dbReference>
<dbReference type="PANTHER" id="PTHR37293">
    <property type="entry name" value="PHAGE REPLICATION PROTEIN-RELATED"/>
    <property type="match status" value="1"/>
</dbReference>
<sequence length="244" mass="27800">MRNKKRMNPFVQIDKTMLSDEKISWKAKGILSYLLSKPDGWITYITDIEKRSADGRDSVRSGIKELADAGYIIRKRIRDKGQFKGWEYEVYETPDVGKTENGKADVGKSDFGKTDVGESNTSNNDSSNNDLSNKEDSNNDNNIPYVEIVTYLNQAASKKYRHTTPKTKSIIKARWNEGFRLDDFKAVIDIKCKEWLSDEKMNKFLRPETLFGTKFESYLNQKGGATSGKANDSGNIAEEYNIPF</sequence>
<dbReference type="RefSeq" id="WP_120116558.1">
    <property type="nucleotide sequence ID" value="NZ_QYTW02000009.1"/>
</dbReference>
<feature type="domain" description="Phage conserved hypothetical protein C-terminal" evidence="2">
    <location>
        <begin position="148"/>
        <end position="220"/>
    </location>
</feature>
<organism evidence="3 4">
    <name type="scientific">Siminovitchia terrae</name>
    <name type="common">Bacillus terrae</name>
    <dbReference type="NCBI Taxonomy" id="1914933"/>
    <lineage>
        <taxon>Bacteria</taxon>
        <taxon>Bacillati</taxon>
        <taxon>Bacillota</taxon>
        <taxon>Bacilli</taxon>
        <taxon>Bacillales</taxon>
        <taxon>Bacillaceae</taxon>
        <taxon>Siminovitchia</taxon>
    </lineage>
</organism>